<dbReference type="InterPro" id="IPR020904">
    <property type="entry name" value="Sc_DH/Rdtase_CS"/>
</dbReference>
<dbReference type="InterPro" id="IPR002347">
    <property type="entry name" value="SDR_fam"/>
</dbReference>
<dbReference type="InterPro" id="IPR036291">
    <property type="entry name" value="NAD(P)-bd_dom_sf"/>
</dbReference>
<name>A0A089YUZ6_STRGA</name>
<dbReference type="Pfam" id="PF13561">
    <property type="entry name" value="adh_short_C2"/>
    <property type="match status" value="1"/>
</dbReference>
<dbReference type="PRINTS" id="PR00081">
    <property type="entry name" value="GDHRDH"/>
</dbReference>
<dbReference type="SUPFAM" id="SSF51735">
    <property type="entry name" value="NAD(P)-binding Rossmann-fold domains"/>
    <property type="match status" value="1"/>
</dbReference>
<keyword evidence="4" id="KW-1185">Reference proteome</keyword>
<organism evidence="3 4">
    <name type="scientific">Streptomyces glaucescens</name>
    <dbReference type="NCBI Taxonomy" id="1907"/>
    <lineage>
        <taxon>Bacteria</taxon>
        <taxon>Bacillati</taxon>
        <taxon>Actinomycetota</taxon>
        <taxon>Actinomycetes</taxon>
        <taxon>Kitasatosporales</taxon>
        <taxon>Streptomycetaceae</taxon>
        <taxon>Streptomyces</taxon>
    </lineage>
</organism>
<dbReference type="FunFam" id="3.40.50.720:FF:000084">
    <property type="entry name" value="Short-chain dehydrogenase reductase"/>
    <property type="match status" value="1"/>
</dbReference>
<dbReference type="eggNOG" id="COG1028">
    <property type="taxonomic scope" value="Bacteria"/>
</dbReference>
<protein>
    <submittedName>
        <fullName evidence="3">Short-chain dehydrogenase/reductase SDR</fullName>
    </submittedName>
</protein>
<dbReference type="Gene3D" id="3.40.50.720">
    <property type="entry name" value="NAD(P)-binding Rossmann-like Domain"/>
    <property type="match status" value="1"/>
</dbReference>
<gene>
    <name evidence="3" type="ORF">SGLAU_07100</name>
</gene>
<dbReference type="PANTHER" id="PTHR42760">
    <property type="entry name" value="SHORT-CHAIN DEHYDROGENASES/REDUCTASES FAMILY MEMBER"/>
    <property type="match status" value="1"/>
</dbReference>
<dbReference type="EMBL" id="CP009438">
    <property type="protein sequence ID" value="AIR97435.1"/>
    <property type="molecule type" value="Genomic_DNA"/>
</dbReference>
<accession>A0A089YUZ6</accession>
<evidence type="ECO:0000256" key="1">
    <source>
        <dbReference type="ARBA" id="ARBA00006484"/>
    </source>
</evidence>
<dbReference type="Proteomes" id="UP000029482">
    <property type="component" value="Chromosome"/>
</dbReference>
<dbReference type="AlphaFoldDB" id="A0A089YUZ6"/>
<dbReference type="RefSeq" id="WP_043499313.1">
    <property type="nucleotide sequence ID" value="NZ_CP009438.1"/>
</dbReference>
<evidence type="ECO:0000313" key="4">
    <source>
        <dbReference type="Proteomes" id="UP000029482"/>
    </source>
</evidence>
<dbReference type="CDD" id="cd05233">
    <property type="entry name" value="SDR_c"/>
    <property type="match status" value="1"/>
</dbReference>
<dbReference type="PROSITE" id="PS00061">
    <property type="entry name" value="ADH_SHORT"/>
    <property type="match status" value="1"/>
</dbReference>
<evidence type="ECO:0000313" key="3">
    <source>
        <dbReference type="EMBL" id="AIR97435.1"/>
    </source>
</evidence>
<dbReference type="KEGG" id="sgu:SGLAU_07100"/>
<dbReference type="PANTHER" id="PTHR42760:SF133">
    <property type="entry name" value="3-OXOACYL-[ACYL-CARRIER-PROTEIN] REDUCTASE"/>
    <property type="match status" value="1"/>
</dbReference>
<sequence length="259" mass="26457">MELDLAGKTALITGASRGIGLEIARTLAAEGARVIGGARTVSDALRETTPYVLSVDLATEGGPAELVDYALAELGGIDILVNNLGFPYTRPGGFLSVDDKGWQESLTMNLLTAVRTTRAALPSIIERQGSIVNLGSTNARSPVPVVVDYSAAKAALLNLGKGLAEEFGPRGVRVNTVAAGPVMTDAWTGPGGIADTIAGQSGLSRDEVLAQVPQMLGSSTGHTTTAAELAALVAFVASRKAPNANGAEFVVDGGFLKTV</sequence>
<dbReference type="OrthoDB" id="8959163at2"/>
<dbReference type="STRING" id="1907.SGLAU_07100"/>
<keyword evidence="2" id="KW-0560">Oxidoreductase</keyword>
<evidence type="ECO:0000256" key="2">
    <source>
        <dbReference type="ARBA" id="ARBA00023002"/>
    </source>
</evidence>
<dbReference type="HOGENOM" id="CLU_010194_1_0_11"/>
<proteinExistence type="inferred from homology"/>
<reference evidence="4" key="1">
    <citation type="journal article" date="2015" name="J. Biotechnol.">
        <title>Complete genome sequence of the actinobacterium Streptomyces glaucescens GLA.O (DSM 40922) consisting of a linear chromosome and one linear plasmid.</title>
        <authorList>
            <person name="Ortseifen V."/>
            <person name="Winkler A."/>
            <person name="Albersmeier A."/>
            <person name="Wendler S."/>
            <person name="Puhler A."/>
            <person name="Kalinowski J."/>
            <person name="Ruckert C."/>
        </authorList>
    </citation>
    <scope>NUCLEOTIDE SEQUENCE [LARGE SCALE GENOMIC DNA]</scope>
    <source>
        <strain evidence="4">DSM 40922 / GLA O</strain>
    </source>
</reference>
<dbReference type="GO" id="GO:0016616">
    <property type="term" value="F:oxidoreductase activity, acting on the CH-OH group of donors, NAD or NADP as acceptor"/>
    <property type="evidence" value="ECO:0007669"/>
    <property type="project" value="TreeGrafter"/>
</dbReference>
<dbReference type="PRINTS" id="PR00080">
    <property type="entry name" value="SDRFAMILY"/>
</dbReference>
<comment type="similarity">
    <text evidence="1">Belongs to the short-chain dehydrogenases/reductases (SDR) family.</text>
</comment>